<reference evidence="1 2" key="1">
    <citation type="submission" date="2021-01" db="EMBL/GenBank/DDBJ databases">
        <title>Isolation and description of Catonella massiliensis sp. nov., a novel Catonella species, isolated from a stable periodontitis subject.</title>
        <authorList>
            <person name="Antezack A."/>
            <person name="Boxberger M."/>
            <person name="La Scola B."/>
            <person name="Monnet-Corti V."/>
        </authorList>
    </citation>
    <scope>NUCLEOTIDE SEQUENCE [LARGE SCALE GENOMIC DNA]</scope>
    <source>
        <strain evidence="1 2">Marseille-Q4567</strain>
    </source>
</reference>
<comment type="caution">
    <text evidence="1">The sequence shown here is derived from an EMBL/GenBank/DDBJ whole genome shotgun (WGS) entry which is preliminary data.</text>
</comment>
<name>A0ABS1J3S0_9FIRM</name>
<dbReference type="RefSeq" id="WP_208430174.1">
    <property type="nucleotide sequence ID" value="NZ_JAEPRJ010000001.1"/>
</dbReference>
<evidence type="ECO:0000313" key="2">
    <source>
        <dbReference type="Proteomes" id="UP000604730"/>
    </source>
</evidence>
<gene>
    <name evidence="1" type="ORF">JJN12_13505</name>
</gene>
<accession>A0ABS1J3S0</accession>
<evidence type="ECO:0000313" key="1">
    <source>
        <dbReference type="EMBL" id="MBK5898777.1"/>
    </source>
</evidence>
<protein>
    <submittedName>
        <fullName evidence="1">DUF2004 domain-containing protein</fullName>
    </submittedName>
</protein>
<sequence>MNLKSNNYPSIEYEKGEEIFLSPEEINSSFYFDVEEELTSNDEAMAIVASMIDEVDTLVETAKDFLKNTLSNEENEYYGTVAYFMEYHRDEMDADTVLELFPSSNVDTITFIEMVDFLKMIRFGSLIDNKTNQQAFIMDLSFNPELTDELMVIYFNLEKQVYYVTHES</sequence>
<keyword evidence="2" id="KW-1185">Reference proteome</keyword>
<dbReference type="EMBL" id="JAEPRJ010000001">
    <property type="protein sequence ID" value="MBK5898777.1"/>
    <property type="molecule type" value="Genomic_DNA"/>
</dbReference>
<organism evidence="1 2">
    <name type="scientific">Catonella massiliensis</name>
    <dbReference type="NCBI Taxonomy" id="2799636"/>
    <lineage>
        <taxon>Bacteria</taxon>
        <taxon>Bacillati</taxon>
        <taxon>Bacillota</taxon>
        <taxon>Clostridia</taxon>
        <taxon>Lachnospirales</taxon>
        <taxon>Lachnospiraceae</taxon>
        <taxon>Catonella</taxon>
    </lineage>
</organism>
<proteinExistence type="predicted"/>
<dbReference type="Proteomes" id="UP000604730">
    <property type="component" value="Unassembled WGS sequence"/>
</dbReference>